<evidence type="ECO:0000256" key="1">
    <source>
        <dbReference type="ARBA" id="ARBA00004123"/>
    </source>
</evidence>
<dbReference type="InterPro" id="IPR021151">
    <property type="entry name" value="GINS_A"/>
</dbReference>
<dbReference type="EMBL" id="JANBPY010000443">
    <property type="protein sequence ID" value="KAJ1966833.1"/>
    <property type="molecule type" value="Genomic_DNA"/>
</dbReference>
<evidence type="ECO:0000256" key="2">
    <source>
        <dbReference type="ARBA" id="ARBA00008187"/>
    </source>
</evidence>
<evidence type="ECO:0000256" key="3">
    <source>
        <dbReference type="ARBA" id="ARBA00014804"/>
    </source>
</evidence>
<comment type="subcellular location">
    <subcellularLocation>
        <location evidence="1">Nucleus</location>
    </subcellularLocation>
</comment>
<dbReference type="GO" id="GO:0000811">
    <property type="term" value="C:GINS complex"/>
    <property type="evidence" value="ECO:0007669"/>
    <property type="project" value="TreeGrafter"/>
</dbReference>
<dbReference type="Pfam" id="PF05916">
    <property type="entry name" value="Sld5"/>
    <property type="match status" value="1"/>
</dbReference>
<dbReference type="PANTHER" id="PTHR21206">
    <property type="entry name" value="SLD5 PROTEIN"/>
    <property type="match status" value="1"/>
</dbReference>
<dbReference type="CDD" id="cd11711">
    <property type="entry name" value="GINS_A_Sld5"/>
    <property type="match status" value="1"/>
</dbReference>
<dbReference type="Gene3D" id="3.40.5.60">
    <property type="match status" value="1"/>
</dbReference>
<sequence>MASDNVFVSPEDSVMTNLSPMDAVEPTVDELLDGALSPYLSDDQDGDSPFVNEDVTKLKHAWVNEKQAPDLLPYETQLVEDLTEMLQFIEALQGEDAGQPFTVMLYQTEVERIKYLLRSYLRTRLQKVERYAMFYSGSEEHLSRMSAGEQQYIHQYRGLFETHMTRTCLDKLPESLRALDETTGNIPWNDTAVVCRVQQDVGEISVTETETVEMRRDNIFLMPYQTVEKLLQSDQVVLL</sequence>
<keyword evidence="9" id="KW-1185">Reference proteome</keyword>
<gene>
    <name evidence="8" type="primary">SLD5</name>
    <name evidence="8" type="ORF">IWQ62_002224</name>
</gene>
<evidence type="ECO:0000256" key="4">
    <source>
        <dbReference type="ARBA" id="ARBA00022705"/>
    </source>
</evidence>
<dbReference type="InterPro" id="IPR036224">
    <property type="entry name" value="GINS_bundle-like_dom_sf"/>
</dbReference>
<dbReference type="CDD" id="cd21692">
    <property type="entry name" value="GINS_B_Sld5"/>
    <property type="match status" value="1"/>
</dbReference>
<feature type="domain" description="DNA replication complex GINS protein SLD5 C-terminal" evidence="7">
    <location>
        <begin position="190"/>
        <end position="239"/>
    </location>
</feature>
<dbReference type="InterPro" id="IPR031633">
    <property type="entry name" value="SLD5_C"/>
</dbReference>
<dbReference type="InterPro" id="IPR038749">
    <property type="entry name" value="Sld5_GINS_A"/>
</dbReference>
<dbReference type="AlphaFoldDB" id="A0A9W8E872"/>
<name>A0A9W8E872_9FUNG</name>
<organism evidence="8 9">
    <name type="scientific">Dispira parvispora</name>
    <dbReference type="NCBI Taxonomy" id="1520584"/>
    <lineage>
        <taxon>Eukaryota</taxon>
        <taxon>Fungi</taxon>
        <taxon>Fungi incertae sedis</taxon>
        <taxon>Zoopagomycota</taxon>
        <taxon>Kickxellomycotina</taxon>
        <taxon>Dimargaritomycetes</taxon>
        <taxon>Dimargaritales</taxon>
        <taxon>Dimargaritaceae</taxon>
        <taxon>Dispira</taxon>
    </lineage>
</organism>
<keyword evidence="4" id="KW-0235">DNA replication</keyword>
<dbReference type="SUPFAM" id="SSF160059">
    <property type="entry name" value="PriA/YqbF domain"/>
    <property type="match status" value="1"/>
</dbReference>
<evidence type="ECO:0000313" key="9">
    <source>
        <dbReference type="Proteomes" id="UP001150925"/>
    </source>
</evidence>
<evidence type="ECO:0000256" key="5">
    <source>
        <dbReference type="ARBA" id="ARBA00023242"/>
    </source>
</evidence>
<dbReference type="Pfam" id="PF16922">
    <property type="entry name" value="SLD5_C"/>
    <property type="match status" value="1"/>
</dbReference>
<keyword evidence="5" id="KW-0539">Nucleus</keyword>
<comment type="similarity">
    <text evidence="2">Belongs to the GINS4/SLD5 family.</text>
</comment>
<dbReference type="InterPro" id="IPR008591">
    <property type="entry name" value="GINS_Sld5"/>
</dbReference>
<dbReference type="OrthoDB" id="338231at2759"/>
<evidence type="ECO:0000259" key="7">
    <source>
        <dbReference type="Pfam" id="PF16922"/>
    </source>
</evidence>
<dbReference type="Gene3D" id="1.20.58.1030">
    <property type="match status" value="1"/>
</dbReference>
<accession>A0A9W8E872</accession>
<dbReference type="PANTHER" id="PTHR21206:SF0">
    <property type="entry name" value="DNA REPLICATION COMPLEX GINS PROTEIN SLD5"/>
    <property type="match status" value="1"/>
</dbReference>
<evidence type="ECO:0000259" key="6">
    <source>
        <dbReference type="Pfam" id="PF05916"/>
    </source>
</evidence>
<proteinExistence type="inferred from homology"/>
<dbReference type="Proteomes" id="UP001150925">
    <property type="component" value="Unassembled WGS sequence"/>
</dbReference>
<evidence type="ECO:0000313" key="8">
    <source>
        <dbReference type="EMBL" id="KAJ1966833.1"/>
    </source>
</evidence>
<reference evidence="8" key="1">
    <citation type="submission" date="2022-07" db="EMBL/GenBank/DDBJ databases">
        <title>Phylogenomic reconstructions and comparative analyses of Kickxellomycotina fungi.</title>
        <authorList>
            <person name="Reynolds N.K."/>
            <person name="Stajich J.E."/>
            <person name="Barry K."/>
            <person name="Grigoriev I.V."/>
            <person name="Crous P."/>
            <person name="Smith M.E."/>
        </authorList>
    </citation>
    <scope>NUCLEOTIDE SEQUENCE</scope>
    <source>
        <strain evidence="8">RSA 1196</strain>
    </source>
</reference>
<comment type="caution">
    <text evidence="8">The sequence shown here is derived from an EMBL/GenBank/DDBJ whole genome shotgun (WGS) entry which is preliminary data.</text>
</comment>
<dbReference type="GO" id="GO:0000727">
    <property type="term" value="P:double-strand break repair via break-induced replication"/>
    <property type="evidence" value="ECO:0007669"/>
    <property type="project" value="TreeGrafter"/>
</dbReference>
<feature type="domain" description="GINS subunit" evidence="6">
    <location>
        <begin position="100"/>
        <end position="165"/>
    </location>
</feature>
<protein>
    <recommendedName>
        <fullName evidence="3">DNA replication complex GINS protein SLD5</fullName>
    </recommendedName>
</protein>
<dbReference type="GO" id="GO:0006261">
    <property type="term" value="P:DNA-templated DNA replication"/>
    <property type="evidence" value="ECO:0007669"/>
    <property type="project" value="InterPro"/>
</dbReference>
<dbReference type="SUPFAM" id="SSF158573">
    <property type="entry name" value="GINS helical bundle-like"/>
    <property type="match status" value="1"/>
</dbReference>